<evidence type="ECO:0000313" key="1">
    <source>
        <dbReference type="EMBL" id="MBA0877691.1"/>
    </source>
</evidence>
<evidence type="ECO:0000313" key="2">
    <source>
        <dbReference type="Proteomes" id="UP000593576"/>
    </source>
</evidence>
<protein>
    <submittedName>
        <fullName evidence="1">Uncharacterized protein</fullName>
    </submittedName>
</protein>
<sequence>MNKLVESTTEKLVKRDEALKDMVLAM</sequence>
<dbReference type="Proteomes" id="UP000593576">
    <property type="component" value="Unassembled WGS sequence"/>
</dbReference>
<proteinExistence type="predicted"/>
<dbReference type="AlphaFoldDB" id="A0A7J9N303"/>
<name>A0A7J9N303_GOSSC</name>
<accession>A0A7J9N303</accession>
<keyword evidence="2" id="KW-1185">Reference proteome</keyword>
<comment type="caution">
    <text evidence="1">The sequence shown here is derived from an EMBL/GenBank/DDBJ whole genome shotgun (WGS) entry which is preliminary data.</text>
</comment>
<reference evidence="1 2" key="1">
    <citation type="journal article" date="2019" name="Genome Biol. Evol.">
        <title>Insights into the evolution of the New World diploid cottons (Gossypium, subgenus Houzingenia) based on genome sequencing.</title>
        <authorList>
            <person name="Grover C.E."/>
            <person name="Arick M.A. 2nd"/>
            <person name="Thrash A."/>
            <person name="Conover J.L."/>
            <person name="Sanders W.S."/>
            <person name="Peterson D.G."/>
            <person name="Frelichowski J.E."/>
            <person name="Scheffler J.A."/>
            <person name="Scheffler B.E."/>
            <person name="Wendel J.F."/>
        </authorList>
    </citation>
    <scope>NUCLEOTIDE SEQUENCE [LARGE SCALE GENOMIC DNA]</scope>
    <source>
        <strain evidence="1">1</strain>
        <tissue evidence="1">Leaf</tissue>
    </source>
</reference>
<organism evidence="1 2">
    <name type="scientific">Gossypium schwendimanii</name>
    <name type="common">Cotton</name>
    <dbReference type="NCBI Taxonomy" id="34291"/>
    <lineage>
        <taxon>Eukaryota</taxon>
        <taxon>Viridiplantae</taxon>
        <taxon>Streptophyta</taxon>
        <taxon>Embryophyta</taxon>
        <taxon>Tracheophyta</taxon>
        <taxon>Spermatophyta</taxon>
        <taxon>Magnoliopsida</taxon>
        <taxon>eudicotyledons</taxon>
        <taxon>Gunneridae</taxon>
        <taxon>Pentapetalae</taxon>
        <taxon>rosids</taxon>
        <taxon>malvids</taxon>
        <taxon>Malvales</taxon>
        <taxon>Malvaceae</taxon>
        <taxon>Malvoideae</taxon>
        <taxon>Gossypium</taxon>
    </lineage>
</organism>
<gene>
    <name evidence="1" type="ORF">Goshw_026563</name>
</gene>
<dbReference type="EMBL" id="JABFAF010269056">
    <property type="protein sequence ID" value="MBA0877691.1"/>
    <property type="molecule type" value="Genomic_DNA"/>
</dbReference>